<keyword evidence="2" id="KW-0689">Ribosomal protein</keyword>
<name>A0A485NNP6_LYNPA</name>
<dbReference type="InterPro" id="IPR015946">
    <property type="entry name" value="KH_dom-like_a/b"/>
</dbReference>
<organism evidence="2 3">
    <name type="scientific">Lynx pardinus</name>
    <name type="common">Iberian lynx</name>
    <name type="synonym">Felis pardina</name>
    <dbReference type="NCBI Taxonomy" id="191816"/>
    <lineage>
        <taxon>Eukaryota</taxon>
        <taxon>Metazoa</taxon>
        <taxon>Chordata</taxon>
        <taxon>Craniata</taxon>
        <taxon>Vertebrata</taxon>
        <taxon>Euteleostomi</taxon>
        <taxon>Mammalia</taxon>
        <taxon>Eutheria</taxon>
        <taxon>Laurasiatheria</taxon>
        <taxon>Carnivora</taxon>
        <taxon>Feliformia</taxon>
        <taxon>Felidae</taxon>
        <taxon>Felinae</taxon>
        <taxon>Lynx</taxon>
    </lineage>
</organism>
<reference evidence="2 3" key="1">
    <citation type="submission" date="2019-01" db="EMBL/GenBank/DDBJ databases">
        <authorList>
            <person name="Alioto T."/>
            <person name="Alioto T."/>
        </authorList>
    </citation>
    <scope>NUCLEOTIDE SEQUENCE [LARGE SCALE GENOMIC DNA]</scope>
</reference>
<dbReference type="Gene3D" id="3.30.300.20">
    <property type="match status" value="1"/>
</dbReference>
<feature type="non-terminal residue" evidence="2">
    <location>
        <position position="1"/>
    </location>
</feature>
<feature type="non-terminal residue" evidence="2">
    <location>
        <position position="69"/>
    </location>
</feature>
<evidence type="ECO:0000313" key="3">
    <source>
        <dbReference type="Proteomes" id="UP000386466"/>
    </source>
</evidence>
<dbReference type="GO" id="GO:0003723">
    <property type="term" value="F:RNA binding"/>
    <property type="evidence" value="ECO:0007669"/>
    <property type="project" value="InterPro"/>
</dbReference>
<evidence type="ECO:0000256" key="1">
    <source>
        <dbReference type="ARBA" id="ARBA00004637"/>
    </source>
</evidence>
<dbReference type="GO" id="GO:0005840">
    <property type="term" value="C:ribosome"/>
    <property type="evidence" value="ECO:0007669"/>
    <property type="project" value="UniProtKB-KW"/>
</dbReference>
<evidence type="ECO:0000313" key="2">
    <source>
        <dbReference type="EMBL" id="VFV35461.1"/>
    </source>
</evidence>
<dbReference type="SUPFAM" id="SSF54814">
    <property type="entry name" value="Prokaryotic type KH domain (KH-domain type II)"/>
    <property type="match status" value="1"/>
</dbReference>
<keyword evidence="2" id="KW-0687">Ribonucleoprotein</keyword>
<accession>A0A485NNP6</accession>
<gene>
    <name evidence="2" type="ORF">LYPA_23C010508</name>
</gene>
<comment type="subcellular location">
    <subcellularLocation>
        <location evidence="1">Mitochondrion inner membrane</location>
        <topology evidence="1">Peripheral membrane protein</topology>
    </subcellularLocation>
</comment>
<dbReference type="Proteomes" id="UP000386466">
    <property type="component" value="Unassembled WGS sequence"/>
</dbReference>
<dbReference type="EMBL" id="CAAGRJ010021215">
    <property type="protein sequence ID" value="VFV35461.1"/>
    <property type="molecule type" value="Genomic_DNA"/>
</dbReference>
<protein>
    <submittedName>
        <fullName evidence="2">40s ribosomal protein s3</fullName>
    </submittedName>
</protein>
<dbReference type="GO" id="GO:0005743">
    <property type="term" value="C:mitochondrial inner membrane"/>
    <property type="evidence" value="ECO:0007669"/>
    <property type="project" value="UniProtKB-SubCell"/>
</dbReference>
<sequence>LAEDGDSWVGVRVTSTRTEIIILANRTQDVLGEKDLWIQELTAVVRQRFGFPVEFLCGVELYAERWPQE</sequence>
<keyword evidence="3" id="KW-1185">Reference proteome</keyword>
<proteinExistence type="predicted"/>
<dbReference type="InterPro" id="IPR009019">
    <property type="entry name" value="KH_sf_prok-type"/>
</dbReference>
<dbReference type="AlphaFoldDB" id="A0A485NNP6"/>